<evidence type="ECO:0000256" key="1">
    <source>
        <dbReference type="SAM" id="MobiDB-lite"/>
    </source>
</evidence>
<feature type="compositionally biased region" description="Basic and acidic residues" evidence="1">
    <location>
        <begin position="87"/>
        <end position="96"/>
    </location>
</feature>
<evidence type="ECO:0000313" key="3">
    <source>
        <dbReference type="Proteomes" id="UP001329825"/>
    </source>
</evidence>
<reference evidence="2 3" key="1">
    <citation type="submission" date="2024-01" db="EMBL/GenBank/DDBJ databases">
        <title>Comparative genomics of Cryptococcus and Kwoniella reveals pathogenesis evolution and contrasting modes of karyotype evolution via chromosome fusion or intercentromeric recombination.</title>
        <authorList>
            <person name="Coelho M.A."/>
            <person name="David-Palma M."/>
            <person name="Shea T."/>
            <person name="Bowers K."/>
            <person name="McGinley-Smith S."/>
            <person name="Mohammad A.W."/>
            <person name="Gnirke A."/>
            <person name="Yurkov A.M."/>
            <person name="Nowrousian M."/>
            <person name="Sun S."/>
            <person name="Cuomo C.A."/>
            <person name="Heitman J."/>
        </authorList>
    </citation>
    <scope>NUCLEOTIDE SEQUENCE [LARGE SCALE GENOMIC DNA]</scope>
    <source>
        <strain evidence="2">CBS 11374</strain>
    </source>
</reference>
<evidence type="ECO:0000313" key="2">
    <source>
        <dbReference type="EMBL" id="WRT64671.1"/>
    </source>
</evidence>
<dbReference type="EMBL" id="CP141882">
    <property type="protein sequence ID" value="WRT64671.1"/>
    <property type="molecule type" value="Genomic_DNA"/>
</dbReference>
<feature type="compositionally biased region" description="Basic residues" evidence="1">
    <location>
        <begin position="126"/>
        <end position="136"/>
    </location>
</feature>
<feature type="region of interest" description="Disordered" evidence="1">
    <location>
        <begin position="1"/>
        <end position="136"/>
    </location>
</feature>
<name>A0ABZ1CVH1_9TREE</name>
<proteinExistence type="predicted"/>
<evidence type="ECO:0008006" key="4">
    <source>
        <dbReference type="Google" id="ProtNLM"/>
    </source>
</evidence>
<accession>A0ABZ1CVH1</accession>
<dbReference type="RefSeq" id="XP_062789411.1">
    <property type="nucleotide sequence ID" value="XM_062933360.1"/>
</dbReference>
<organism evidence="2 3">
    <name type="scientific">Kwoniella shivajii</name>
    <dbReference type="NCBI Taxonomy" id="564305"/>
    <lineage>
        <taxon>Eukaryota</taxon>
        <taxon>Fungi</taxon>
        <taxon>Dikarya</taxon>
        <taxon>Basidiomycota</taxon>
        <taxon>Agaricomycotina</taxon>
        <taxon>Tremellomycetes</taxon>
        <taxon>Tremellales</taxon>
        <taxon>Cryptococcaceae</taxon>
        <taxon>Kwoniella</taxon>
    </lineage>
</organism>
<gene>
    <name evidence="2" type="ORF">IL334_001605</name>
</gene>
<feature type="compositionally biased region" description="Basic and acidic residues" evidence="1">
    <location>
        <begin position="39"/>
        <end position="53"/>
    </location>
</feature>
<protein>
    <recommendedName>
        <fullName evidence="4">TPX2 C-terminal domain-containing protein</fullName>
    </recommendedName>
</protein>
<dbReference type="GeneID" id="87953736"/>
<dbReference type="Proteomes" id="UP001329825">
    <property type="component" value="Chromosome 2"/>
</dbReference>
<feature type="region of interest" description="Disordered" evidence="1">
    <location>
        <begin position="592"/>
        <end position="662"/>
    </location>
</feature>
<keyword evidence="3" id="KW-1185">Reference proteome</keyword>
<feature type="compositionally biased region" description="Polar residues" evidence="1">
    <location>
        <begin position="14"/>
        <end position="26"/>
    </location>
</feature>
<feature type="compositionally biased region" description="Polar residues" evidence="1">
    <location>
        <begin position="619"/>
        <end position="634"/>
    </location>
</feature>
<sequence>MTPNAEPQSEVELHSTQFIAPQTHDLTLSPPSPDLKTPNLDENHAHENDHDDDHDNDNENIELLLEPFSPSASQCSEHIPDIEEEREQQGLRRYDDTSLTLSDVNGDPILSNLAKKQSMNNLKSKSNPKPRSKSRLSLKLESYSNRPNWNHTVDPPIATMSSALRAEMIRDDLKYKQIMDDMKQKRIMAQQGKGNDNHAPGYKRVGLGINIPSLAAPSVIPRQTKSSQLRALNEKQTTTPSLTTQHKITALNPVPSLNVKKSQSHVQPHIQRQKSLTGPLNSRPSIVPRQNKTSALRAAGEKGDGLWCSPSDKTLIKDREVIALANKEKGRLMREERRKSFAVGLTSLAKPSVEVKQNKTSALRAAGEKGNAGYRDLITLSKEKESKLAMEEIAARNKEKGRIEREERRKSFAFTTPASNVGIDIQVKQNRSSIMRANGEKGNQGYRDLSTVNAEKKVQQDMQIIAKENRDKAKKEREERRKTMTLVPGSFARPSITPRANKTSLLRDRNQRSLHTSSSVRSLITPTESLSKLPSTRMVSALKVSSADDVPFRPAHTEGEVTKRDVGIVKSLGMPKIVPRLNRTALLRAPNTTTSIKPNVKPTFPTSSSASAIHDKAVSISTPSTKSNPSTRSVPKTPASPGIGPRPTKASLLRAGLGEASS</sequence>